<comment type="caution">
    <text evidence="2">The sequence shown here is derived from an EMBL/GenBank/DDBJ whole genome shotgun (WGS) entry which is preliminary data.</text>
</comment>
<evidence type="ECO:0000313" key="2">
    <source>
        <dbReference type="EMBL" id="MDT0461183.1"/>
    </source>
</evidence>
<keyword evidence="3" id="KW-1185">Reference proteome</keyword>
<dbReference type="EMBL" id="JAVRFE010000099">
    <property type="protein sequence ID" value="MDT0461183.1"/>
    <property type="molecule type" value="Genomic_DNA"/>
</dbReference>
<sequence length="128" mass="13641">MSPSRATATTACTAAEHESTSAPHSPPESRQARQLRLPLDAYTSAEVQRAAYGPSGEGGCLKAARHQLVRNTAPPDDHALNQLTGTALETSRQAPEARGGRTRHRPRRRGVPESAKPVTVWAVAETPS</sequence>
<accession>A0ABU2TJT7</accession>
<feature type="region of interest" description="Disordered" evidence="1">
    <location>
        <begin position="85"/>
        <end position="128"/>
    </location>
</feature>
<dbReference type="Proteomes" id="UP001180551">
    <property type="component" value="Unassembled WGS sequence"/>
</dbReference>
<name>A0ABU2TJT7_9ACTN</name>
<protein>
    <recommendedName>
        <fullName evidence="4">DUF397 domain-containing protein</fullName>
    </recommendedName>
</protein>
<dbReference type="RefSeq" id="WP_311628090.1">
    <property type="nucleotide sequence ID" value="NZ_JAVRFE010000099.1"/>
</dbReference>
<organism evidence="2 3">
    <name type="scientific">Streptomyces mooreae</name>
    <dbReference type="NCBI Taxonomy" id="3075523"/>
    <lineage>
        <taxon>Bacteria</taxon>
        <taxon>Bacillati</taxon>
        <taxon>Actinomycetota</taxon>
        <taxon>Actinomycetes</taxon>
        <taxon>Kitasatosporales</taxon>
        <taxon>Streptomycetaceae</taxon>
        <taxon>Streptomyces</taxon>
    </lineage>
</organism>
<evidence type="ECO:0008006" key="4">
    <source>
        <dbReference type="Google" id="ProtNLM"/>
    </source>
</evidence>
<feature type="region of interest" description="Disordered" evidence="1">
    <location>
        <begin position="1"/>
        <end position="33"/>
    </location>
</feature>
<feature type="compositionally biased region" description="Low complexity" evidence="1">
    <location>
        <begin position="1"/>
        <end position="14"/>
    </location>
</feature>
<evidence type="ECO:0000313" key="3">
    <source>
        <dbReference type="Proteomes" id="UP001180551"/>
    </source>
</evidence>
<evidence type="ECO:0000256" key="1">
    <source>
        <dbReference type="SAM" id="MobiDB-lite"/>
    </source>
</evidence>
<gene>
    <name evidence="2" type="ORF">RM550_36705</name>
</gene>
<reference evidence="2" key="1">
    <citation type="submission" date="2024-05" db="EMBL/GenBank/DDBJ databases">
        <title>30 novel species of actinomycetes from the DSMZ collection.</title>
        <authorList>
            <person name="Nouioui I."/>
        </authorList>
    </citation>
    <scope>NUCLEOTIDE SEQUENCE</scope>
    <source>
        <strain evidence="2">DSM 41527</strain>
    </source>
</reference>
<feature type="compositionally biased region" description="Basic residues" evidence="1">
    <location>
        <begin position="100"/>
        <end position="109"/>
    </location>
</feature>
<proteinExistence type="predicted"/>